<gene>
    <name evidence="2" type="ORF">LCDVSa026R</name>
</gene>
<evidence type="ECO:0000313" key="3">
    <source>
        <dbReference type="Proteomes" id="UP000149121"/>
    </source>
</evidence>
<name>A0A1B2RVT7_9VIRU</name>
<dbReference type="KEGG" id="vg:30902602"/>
<dbReference type="Proteomes" id="UP000149121">
    <property type="component" value="Segment"/>
</dbReference>
<proteinExistence type="predicted"/>
<protein>
    <submittedName>
        <fullName evidence="2">Uncharacterized protein</fullName>
    </submittedName>
</protein>
<accession>A0A1B2RVT7</accession>
<keyword evidence="3" id="KW-1185">Reference proteome</keyword>
<dbReference type="OrthoDB" id="32362at10239"/>
<organism evidence="2 3">
    <name type="scientific">Lymphocystis disease virus 3</name>
    <dbReference type="NCBI Taxonomy" id="2560566"/>
    <lineage>
        <taxon>Viruses</taxon>
        <taxon>Varidnaviria</taxon>
        <taxon>Bamfordvirae</taxon>
        <taxon>Nucleocytoviricota</taxon>
        <taxon>Megaviricetes</taxon>
        <taxon>Pimascovirales</taxon>
        <taxon>Pimascovirales incertae sedis</taxon>
        <taxon>Iridoviridae</taxon>
        <taxon>Alphairidovirinae</taxon>
        <taxon>Lymphocystivirus</taxon>
        <taxon>Lymphocystivirus sparus1</taxon>
    </lineage>
</organism>
<evidence type="ECO:0000256" key="1">
    <source>
        <dbReference type="SAM" id="MobiDB-lite"/>
    </source>
</evidence>
<feature type="region of interest" description="Disordered" evidence="1">
    <location>
        <begin position="1"/>
        <end position="30"/>
    </location>
</feature>
<reference evidence="2 3" key="1">
    <citation type="journal article" date="2016" name="J. Virol.">
        <title>Concurrence of Iridovirus, Polyomavirus, and a Unique Member of a New Group of Fish Papillomaviruses in Lymphocystis Disease-Affected Gilthead Sea Bream.</title>
        <authorList>
            <person name="Lopez-Bueno A."/>
            <person name="Mavian C."/>
            <person name="Labella A.M."/>
            <person name="Castro D."/>
            <person name="Borrego J.J."/>
            <person name="Alcami A."/>
            <person name="Alejo A."/>
        </authorList>
    </citation>
    <scope>NUCLEOTIDE SEQUENCE [LARGE SCALE GENOMIC DNA]</scope>
    <source>
        <strain evidence="2">SA9</strain>
    </source>
</reference>
<dbReference type="EMBL" id="KX643370">
    <property type="protein sequence ID" value="AOC55110.1"/>
    <property type="molecule type" value="Genomic_DNA"/>
</dbReference>
<evidence type="ECO:0000313" key="2">
    <source>
        <dbReference type="EMBL" id="AOC55110.1"/>
    </source>
</evidence>
<sequence>MFSTSYQPPQFVNLNQPPPPEPKKEMSKSKPISEPYAFGYLPPSVEDDVVVEEPLEESEEEIDYGDEEPVLTEEGNIVFDEDVDEEEEDEKLQTVEDKTHVYLFLEDYSNRENSLLPFVAMLNPVEQWNIIKKALFTGFTKVDGLEKVADKYIKLVADAILINRDQIEDHPTSYYFLSYAKSRGLV</sequence>
<feature type="compositionally biased region" description="Polar residues" evidence="1">
    <location>
        <begin position="1"/>
        <end position="15"/>
    </location>
</feature>